<comment type="caution">
    <text evidence="5">The sequence shown here is derived from an EMBL/GenBank/DDBJ whole genome shotgun (WGS) entry which is preliminary data.</text>
</comment>
<evidence type="ECO:0000259" key="3">
    <source>
        <dbReference type="Pfam" id="PF14941"/>
    </source>
</evidence>
<sequence>MDSDRLLHKWIYFCLLIVSSYCQLVVNVRNKGGETIVEKIISNTTDDTVTLEFLGSDGSFVTQFIDFKSEVQIFRIYVSGEEELGQTQTQTVCFITRFLRNDFISSDAMSKLRQKNPTAIRTPEEEMEMTTHILDVMVNVDKAYVISPYAFNICSEAKDATYAQELDLRTISKSLGKDYITLISATSEVPPSKYPKCRNSQDATKPCSCEIRTCIGWYPCGLKYCHGTDSSGKLVSYRCGIKTCKKCVAFIYAVNTRLKCLWDM</sequence>
<dbReference type="PANTHER" id="PTHR13423:SF2">
    <property type="entry name" value="OUT AT FIRST PROTEIN HOMOLOG"/>
    <property type="match status" value="1"/>
</dbReference>
<dbReference type="Pfam" id="PF14941">
    <property type="entry name" value="OAF_N"/>
    <property type="match status" value="1"/>
</dbReference>
<name>A0AAV2IFN8_LYMST</name>
<feature type="chain" id="PRO_5043404950" description="Out at first protein" evidence="2">
    <location>
        <begin position="23"/>
        <end position="264"/>
    </location>
</feature>
<feature type="signal peptide" evidence="2">
    <location>
        <begin position="1"/>
        <end position="22"/>
    </location>
</feature>
<comment type="similarity">
    <text evidence="1">Belongs to the OAF family.</text>
</comment>
<dbReference type="InterPro" id="IPR053897">
    <property type="entry name" value="Oaf_C"/>
</dbReference>
<accession>A0AAV2IFN8</accession>
<organism evidence="5 6">
    <name type="scientific">Lymnaea stagnalis</name>
    <name type="common">Great pond snail</name>
    <name type="synonym">Helix stagnalis</name>
    <dbReference type="NCBI Taxonomy" id="6523"/>
    <lineage>
        <taxon>Eukaryota</taxon>
        <taxon>Metazoa</taxon>
        <taxon>Spiralia</taxon>
        <taxon>Lophotrochozoa</taxon>
        <taxon>Mollusca</taxon>
        <taxon>Gastropoda</taxon>
        <taxon>Heterobranchia</taxon>
        <taxon>Euthyneura</taxon>
        <taxon>Panpulmonata</taxon>
        <taxon>Hygrophila</taxon>
        <taxon>Lymnaeoidea</taxon>
        <taxon>Lymnaeidae</taxon>
        <taxon>Lymnaea</taxon>
    </lineage>
</organism>
<evidence type="ECO:0000256" key="1">
    <source>
        <dbReference type="ARBA" id="ARBA00005786"/>
    </source>
</evidence>
<feature type="domain" description="Out at first C-terminal" evidence="4">
    <location>
        <begin position="196"/>
        <end position="263"/>
    </location>
</feature>
<dbReference type="EMBL" id="CAXITT010000719">
    <property type="protein sequence ID" value="CAL1545524.1"/>
    <property type="molecule type" value="Genomic_DNA"/>
</dbReference>
<protein>
    <recommendedName>
        <fullName evidence="7">Out at first protein</fullName>
    </recommendedName>
</protein>
<dbReference type="Proteomes" id="UP001497497">
    <property type="component" value="Unassembled WGS sequence"/>
</dbReference>
<gene>
    <name evidence="5" type="ORF">GSLYS_00019007001</name>
</gene>
<reference evidence="5 6" key="1">
    <citation type="submission" date="2024-04" db="EMBL/GenBank/DDBJ databases">
        <authorList>
            <consortium name="Genoscope - CEA"/>
            <person name="William W."/>
        </authorList>
    </citation>
    <scope>NUCLEOTIDE SEQUENCE [LARGE SCALE GENOMIC DNA]</scope>
</reference>
<keyword evidence="2" id="KW-0732">Signal</keyword>
<evidence type="ECO:0000313" key="5">
    <source>
        <dbReference type="EMBL" id="CAL1545524.1"/>
    </source>
</evidence>
<dbReference type="PANTHER" id="PTHR13423">
    <property type="entry name" value="OUT AT FIRST"/>
    <property type="match status" value="1"/>
</dbReference>
<evidence type="ECO:0000313" key="6">
    <source>
        <dbReference type="Proteomes" id="UP001497497"/>
    </source>
</evidence>
<dbReference type="Pfam" id="PF22873">
    <property type="entry name" value="OAF_C"/>
    <property type="match status" value="1"/>
</dbReference>
<evidence type="ECO:0008006" key="7">
    <source>
        <dbReference type="Google" id="ProtNLM"/>
    </source>
</evidence>
<proteinExistence type="inferred from homology"/>
<feature type="domain" description="Out at first protein BRICHOS-like" evidence="3">
    <location>
        <begin position="23"/>
        <end position="170"/>
    </location>
</feature>
<evidence type="ECO:0000256" key="2">
    <source>
        <dbReference type="SAM" id="SignalP"/>
    </source>
</evidence>
<dbReference type="InterPro" id="IPR053894">
    <property type="entry name" value="OAF_N"/>
</dbReference>
<keyword evidence="6" id="KW-1185">Reference proteome</keyword>
<dbReference type="InterPro" id="IPR026315">
    <property type="entry name" value="Oaf"/>
</dbReference>
<evidence type="ECO:0000259" key="4">
    <source>
        <dbReference type="Pfam" id="PF22873"/>
    </source>
</evidence>
<dbReference type="AlphaFoldDB" id="A0AAV2IFN8"/>